<organism evidence="10 11">
    <name type="scientific">Arthrobacter pullicola</name>
    <dbReference type="NCBI Taxonomy" id="2762224"/>
    <lineage>
        <taxon>Bacteria</taxon>
        <taxon>Bacillati</taxon>
        <taxon>Actinomycetota</taxon>
        <taxon>Actinomycetes</taxon>
        <taxon>Micrococcales</taxon>
        <taxon>Micrococcaceae</taxon>
        <taxon>Arthrobacter</taxon>
    </lineage>
</organism>
<gene>
    <name evidence="10" type="ORF">H9638_02060</name>
</gene>
<evidence type="ECO:0000256" key="6">
    <source>
        <dbReference type="ARBA" id="ARBA00022989"/>
    </source>
</evidence>
<comment type="subcellular location">
    <subcellularLocation>
        <location evidence="1">Cell membrane</location>
        <topology evidence="1">Multi-pass membrane protein</topology>
    </subcellularLocation>
</comment>
<accession>A0ABR8YEE4</accession>
<evidence type="ECO:0000313" key="10">
    <source>
        <dbReference type="EMBL" id="MBD8042588.1"/>
    </source>
</evidence>
<dbReference type="PANTHER" id="PTHR23502">
    <property type="entry name" value="MAJOR FACILITATOR SUPERFAMILY"/>
    <property type="match status" value="1"/>
</dbReference>
<feature type="transmembrane region" description="Helical" evidence="8">
    <location>
        <begin position="219"/>
        <end position="243"/>
    </location>
</feature>
<feature type="transmembrane region" description="Helical" evidence="8">
    <location>
        <begin position="315"/>
        <end position="336"/>
    </location>
</feature>
<evidence type="ECO:0000313" key="11">
    <source>
        <dbReference type="Proteomes" id="UP000652763"/>
    </source>
</evidence>
<dbReference type="SUPFAM" id="SSF103473">
    <property type="entry name" value="MFS general substrate transporter"/>
    <property type="match status" value="1"/>
</dbReference>
<feature type="transmembrane region" description="Helical" evidence="8">
    <location>
        <begin position="255"/>
        <end position="274"/>
    </location>
</feature>
<evidence type="ECO:0000256" key="8">
    <source>
        <dbReference type="SAM" id="Phobius"/>
    </source>
</evidence>
<comment type="similarity">
    <text evidence="2">Belongs to the major facilitator superfamily. Bcr/CmlA family.</text>
</comment>
<dbReference type="PANTHER" id="PTHR23502:SF132">
    <property type="entry name" value="POLYAMINE TRANSPORTER 2-RELATED"/>
    <property type="match status" value="1"/>
</dbReference>
<feature type="transmembrane region" description="Helical" evidence="8">
    <location>
        <begin position="373"/>
        <end position="394"/>
    </location>
</feature>
<sequence length="400" mass="40426">MPPTTSPRASNAPLGTGLLLVLAFLAATGPFTTDLYLPSFPEIAGDLGSSASGVQLTLTAFLIGMAAGQLAFGPISDRYGRFRPLMLGSGAFVLASVVCATAPNLEVLIGARFVQGLCAAAGPVIARAVASDLTSGAAAARTFSLLMTIGGVAPVLAPALGGVLTGLWGWRGVLWTLAGIAALMFACAAAVVRETLPVEKRTPGPAFKGLGLVIRRRRFLGYVLLFASSFGVLMGYISASPFIYQSLMGLSPQVYGLMFGLNAAGMVGAGFIAARLARRVPARRMVVRAVVVLIGVSAAMLVLVLAGVAPLLLAVPLFCTVCSLGFIMGNTTALALAEAAGSTGSGSAVLGGAQFLMGAAVSPLTGLGGEYSALPLALVMLGSALIAGTAVLLTRERRPA</sequence>
<feature type="domain" description="Major facilitator superfamily (MFS) profile" evidence="9">
    <location>
        <begin position="18"/>
        <end position="399"/>
    </location>
</feature>
<dbReference type="NCBIfam" id="TIGR00710">
    <property type="entry name" value="efflux_Bcr_CflA"/>
    <property type="match status" value="1"/>
</dbReference>
<dbReference type="PRINTS" id="PR01036">
    <property type="entry name" value="TCRTETB"/>
</dbReference>
<comment type="caution">
    <text evidence="10">The sequence shown here is derived from an EMBL/GenBank/DDBJ whole genome shotgun (WGS) entry which is preliminary data.</text>
</comment>
<feature type="transmembrane region" description="Helical" evidence="8">
    <location>
        <begin position="348"/>
        <end position="367"/>
    </location>
</feature>
<evidence type="ECO:0000256" key="5">
    <source>
        <dbReference type="ARBA" id="ARBA00022692"/>
    </source>
</evidence>
<keyword evidence="3" id="KW-0813">Transport</keyword>
<keyword evidence="7 8" id="KW-0472">Membrane</keyword>
<dbReference type="Proteomes" id="UP000652763">
    <property type="component" value="Unassembled WGS sequence"/>
</dbReference>
<evidence type="ECO:0000256" key="2">
    <source>
        <dbReference type="ARBA" id="ARBA00006236"/>
    </source>
</evidence>
<dbReference type="InterPro" id="IPR020846">
    <property type="entry name" value="MFS_dom"/>
</dbReference>
<dbReference type="InterPro" id="IPR011701">
    <property type="entry name" value="MFS"/>
</dbReference>
<feature type="transmembrane region" description="Helical" evidence="8">
    <location>
        <begin position="85"/>
        <end position="103"/>
    </location>
</feature>
<dbReference type="InterPro" id="IPR036259">
    <property type="entry name" value="MFS_trans_sf"/>
</dbReference>
<dbReference type="InterPro" id="IPR004812">
    <property type="entry name" value="Efflux_drug-R_Bcr/CmlA"/>
</dbReference>
<evidence type="ECO:0000256" key="4">
    <source>
        <dbReference type="ARBA" id="ARBA00022475"/>
    </source>
</evidence>
<feature type="transmembrane region" description="Helical" evidence="8">
    <location>
        <begin position="54"/>
        <end position="73"/>
    </location>
</feature>
<dbReference type="EMBL" id="JACSQC010000001">
    <property type="protein sequence ID" value="MBD8042588.1"/>
    <property type="molecule type" value="Genomic_DNA"/>
</dbReference>
<keyword evidence="4" id="KW-1003">Cell membrane</keyword>
<dbReference type="CDD" id="cd17320">
    <property type="entry name" value="MFS_MdfA_MDR_like"/>
    <property type="match status" value="1"/>
</dbReference>
<reference evidence="10 11" key="1">
    <citation type="submission" date="2020-08" db="EMBL/GenBank/DDBJ databases">
        <title>A Genomic Blueprint of the Chicken Gut Microbiome.</title>
        <authorList>
            <person name="Gilroy R."/>
            <person name="Ravi A."/>
            <person name="Getino M."/>
            <person name="Pursley I."/>
            <person name="Horton D.L."/>
            <person name="Alikhan N.-F."/>
            <person name="Baker D."/>
            <person name="Gharbi K."/>
            <person name="Hall N."/>
            <person name="Watson M."/>
            <person name="Adriaenssens E.M."/>
            <person name="Foster-Nyarko E."/>
            <person name="Jarju S."/>
            <person name="Secka A."/>
            <person name="Antonio M."/>
            <person name="Oren A."/>
            <person name="Chaudhuri R."/>
            <person name="La Ragione R.M."/>
            <person name="Hildebrand F."/>
            <person name="Pallen M.J."/>
        </authorList>
    </citation>
    <scope>NUCLEOTIDE SEQUENCE [LARGE SCALE GENOMIC DNA]</scope>
    <source>
        <strain evidence="10 11">Sa2BUA2</strain>
    </source>
</reference>
<feature type="transmembrane region" description="Helical" evidence="8">
    <location>
        <begin position="109"/>
        <end position="130"/>
    </location>
</feature>
<feature type="transmembrane region" description="Helical" evidence="8">
    <location>
        <begin position="286"/>
        <end position="309"/>
    </location>
</feature>
<evidence type="ECO:0000259" key="9">
    <source>
        <dbReference type="PROSITE" id="PS50850"/>
    </source>
</evidence>
<keyword evidence="11" id="KW-1185">Reference proteome</keyword>
<evidence type="ECO:0000256" key="7">
    <source>
        <dbReference type="ARBA" id="ARBA00023136"/>
    </source>
</evidence>
<dbReference type="Gene3D" id="1.20.1720.10">
    <property type="entry name" value="Multidrug resistance protein D"/>
    <property type="match status" value="1"/>
</dbReference>
<keyword evidence="6 8" id="KW-1133">Transmembrane helix</keyword>
<proteinExistence type="inferred from homology"/>
<dbReference type="PROSITE" id="PS50850">
    <property type="entry name" value="MFS"/>
    <property type="match status" value="1"/>
</dbReference>
<evidence type="ECO:0000256" key="3">
    <source>
        <dbReference type="ARBA" id="ARBA00022448"/>
    </source>
</evidence>
<dbReference type="Pfam" id="PF07690">
    <property type="entry name" value="MFS_1"/>
    <property type="match status" value="1"/>
</dbReference>
<feature type="transmembrane region" description="Helical" evidence="8">
    <location>
        <begin position="142"/>
        <end position="167"/>
    </location>
</feature>
<protein>
    <submittedName>
        <fullName evidence="10">Multidrug effflux MFS transporter</fullName>
    </submittedName>
</protein>
<name>A0ABR8YEE4_9MICC</name>
<evidence type="ECO:0000256" key="1">
    <source>
        <dbReference type="ARBA" id="ARBA00004651"/>
    </source>
</evidence>
<keyword evidence="5 8" id="KW-0812">Transmembrane</keyword>
<feature type="transmembrane region" description="Helical" evidence="8">
    <location>
        <begin position="173"/>
        <end position="192"/>
    </location>
</feature>